<keyword evidence="3 10" id="KW-0812">Transmembrane</keyword>
<dbReference type="Pfam" id="PF07884">
    <property type="entry name" value="VKOR"/>
    <property type="match status" value="1"/>
</dbReference>
<reference evidence="12 13" key="1">
    <citation type="submission" date="2020-04" db="EMBL/GenBank/DDBJ databases">
        <authorList>
            <person name="Yin C."/>
        </authorList>
    </citation>
    <scope>NUCLEOTIDE SEQUENCE [LARGE SCALE GENOMIC DNA]</scope>
    <source>
        <strain evidence="12 13">Ak56</strain>
    </source>
</reference>
<feature type="domain" description="Peptidase C39" evidence="11">
    <location>
        <begin position="2"/>
        <end position="123"/>
    </location>
</feature>
<dbReference type="EMBL" id="JABAHZ010000006">
    <property type="protein sequence ID" value="NLR81445.1"/>
    <property type="molecule type" value="Genomic_DNA"/>
</dbReference>
<comment type="subcellular location">
    <subcellularLocation>
        <location evidence="1">Membrane</location>
        <topology evidence="1">Multi-pass membrane protein</topology>
    </subcellularLocation>
</comment>
<feature type="transmembrane region" description="Helical" evidence="10">
    <location>
        <begin position="263"/>
        <end position="284"/>
    </location>
</feature>
<keyword evidence="8" id="KW-1015">Disulfide bond</keyword>
<feature type="transmembrane region" description="Helical" evidence="10">
    <location>
        <begin position="323"/>
        <end position="347"/>
    </location>
</feature>
<dbReference type="GO" id="GO:0016491">
    <property type="term" value="F:oxidoreductase activity"/>
    <property type="evidence" value="ECO:0007669"/>
    <property type="project" value="UniProtKB-KW"/>
</dbReference>
<dbReference type="InterPro" id="IPR005074">
    <property type="entry name" value="Peptidase_C39"/>
</dbReference>
<feature type="transmembrane region" description="Helical" evidence="10">
    <location>
        <begin position="235"/>
        <end position="257"/>
    </location>
</feature>
<dbReference type="AlphaFoldDB" id="A0A847SPV2"/>
<evidence type="ECO:0000256" key="4">
    <source>
        <dbReference type="ARBA" id="ARBA00022719"/>
    </source>
</evidence>
<dbReference type="InterPro" id="IPR012336">
    <property type="entry name" value="Thioredoxin-like_fold"/>
</dbReference>
<keyword evidence="9" id="KW-0676">Redox-active center</keyword>
<dbReference type="Gene3D" id="3.40.30.10">
    <property type="entry name" value="Glutaredoxin"/>
    <property type="match status" value="1"/>
</dbReference>
<evidence type="ECO:0000313" key="13">
    <source>
        <dbReference type="Proteomes" id="UP000552864"/>
    </source>
</evidence>
<keyword evidence="7 10" id="KW-0472">Membrane</keyword>
<sequence length="536" mass="60673">MKPNVIRVAELLCKIAQIKITKSTIRQELQKHPNFPSLLSLSDLLDDFKVENVTARFNPDKIDDIPLPFITIVKGNNQKKNFITIVKNTKGRLVSLYDYENRSWANISREDFTAKWSGVALMVNSNAESGEVGYELRLRESRNKLIRWLLPLALMLIVFSLTNFLPNGPISGMPRVPGILFSTLTALGCCVSISILWLELGRHSPLLQKMCNLNSSMSCSTVLNSKGSRIFGIKWSIVGFSYFGGGLLTIILCGAFNPGTRIILYWFVVLASMYVVYSLVFQWLIVKRWCTLCLVIQGILASQLVLLLNEGRPNLNDLLSVPFISYLSISFVYILVYFISSIAMPLFEEAKEAARHRNDLERLKRSKQIFNALLSKEKVVQNPKNIGITIGNDDALNKVIKVCNPYCDPCSNAHKALDELLSSIEDVQIQIIFTASVSDNDRKREPVRHLMAIADSNNEDIIKRALDAWYLSDTKDYQKFAAKFPVGPELLTQDSKIISMWNWCNENDITYTPTLFVNGQRLPDIYRISDLKALLQ</sequence>
<dbReference type="SMART" id="SM00756">
    <property type="entry name" value="VKc"/>
    <property type="match status" value="1"/>
</dbReference>
<keyword evidence="4" id="KW-0874">Quinone</keyword>
<evidence type="ECO:0000256" key="3">
    <source>
        <dbReference type="ARBA" id="ARBA00022692"/>
    </source>
</evidence>
<dbReference type="GO" id="GO:0005524">
    <property type="term" value="F:ATP binding"/>
    <property type="evidence" value="ECO:0007669"/>
    <property type="project" value="InterPro"/>
</dbReference>
<dbReference type="Gene3D" id="1.20.1440.130">
    <property type="entry name" value="VKOR domain"/>
    <property type="match status" value="1"/>
</dbReference>
<dbReference type="Pfam" id="PF03412">
    <property type="entry name" value="Peptidase_C39"/>
    <property type="match status" value="1"/>
</dbReference>
<evidence type="ECO:0000313" key="12">
    <source>
        <dbReference type="EMBL" id="NLR81445.1"/>
    </source>
</evidence>
<evidence type="ECO:0000256" key="10">
    <source>
        <dbReference type="SAM" id="Phobius"/>
    </source>
</evidence>
<dbReference type="CDD" id="cd12921">
    <property type="entry name" value="VKOR_4"/>
    <property type="match status" value="1"/>
</dbReference>
<evidence type="ECO:0000256" key="8">
    <source>
        <dbReference type="ARBA" id="ARBA00023157"/>
    </source>
</evidence>
<evidence type="ECO:0000256" key="1">
    <source>
        <dbReference type="ARBA" id="ARBA00004141"/>
    </source>
</evidence>
<dbReference type="Proteomes" id="UP000552864">
    <property type="component" value="Unassembled WGS sequence"/>
</dbReference>
<comment type="caution">
    <text evidence="12">The sequence shown here is derived from an EMBL/GenBank/DDBJ whole genome shotgun (WGS) entry which is preliminary data.</text>
</comment>
<dbReference type="SUPFAM" id="SSF52833">
    <property type="entry name" value="Thioredoxin-like"/>
    <property type="match status" value="1"/>
</dbReference>
<evidence type="ECO:0000256" key="5">
    <source>
        <dbReference type="ARBA" id="ARBA00022989"/>
    </source>
</evidence>
<evidence type="ECO:0000256" key="9">
    <source>
        <dbReference type="ARBA" id="ARBA00023284"/>
    </source>
</evidence>
<feature type="transmembrane region" description="Helical" evidence="10">
    <location>
        <begin position="289"/>
        <end position="308"/>
    </location>
</feature>
<dbReference type="Pfam" id="PF13462">
    <property type="entry name" value="Thioredoxin_4"/>
    <property type="match status" value="1"/>
</dbReference>
<keyword evidence="13" id="KW-1185">Reference proteome</keyword>
<gene>
    <name evidence="12" type="ORF">HGH91_22655</name>
</gene>
<dbReference type="GO" id="GO:0006508">
    <property type="term" value="P:proteolysis"/>
    <property type="evidence" value="ECO:0007669"/>
    <property type="project" value="InterPro"/>
</dbReference>
<dbReference type="GO" id="GO:0008233">
    <property type="term" value="F:peptidase activity"/>
    <property type="evidence" value="ECO:0007669"/>
    <property type="project" value="InterPro"/>
</dbReference>
<dbReference type="Gene3D" id="3.90.70.10">
    <property type="entry name" value="Cysteine proteinases"/>
    <property type="match status" value="1"/>
</dbReference>
<comment type="similarity">
    <text evidence="2">Belongs to the VKOR family.</text>
</comment>
<evidence type="ECO:0000256" key="7">
    <source>
        <dbReference type="ARBA" id="ARBA00023136"/>
    </source>
</evidence>
<keyword evidence="6" id="KW-0560">Oxidoreductase</keyword>
<accession>A0A847SPV2</accession>
<dbReference type="RefSeq" id="WP_211092393.1">
    <property type="nucleotide sequence ID" value="NZ_JABAHZ010000006.1"/>
</dbReference>
<dbReference type="GO" id="GO:0016020">
    <property type="term" value="C:membrane"/>
    <property type="evidence" value="ECO:0007669"/>
    <property type="project" value="UniProtKB-SubCell"/>
</dbReference>
<dbReference type="InterPro" id="IPR038354">
    <property type="entry name" value="VKOR_sf"/>
</dbReference>
<feature type="transmembrane region" description="Helical" evidence="10">
    <location>
        <begin position="178"/>
        <end position="200"/>
    </location>
</feature>
<feature type="transmembrane region" description="Helical" evidence="10">
    <location>
        <begin position="145"/>
        <end position="166"/>
    </location>
</feature>
<dbReference type="PROSITE" id="PS50990">
    <property type="entry name" value="PEPTIDASE_C39"/>
    <property type="match status" value="1"/>
</dbReference>
<protein>
    <submittedName>
        <fullName evidence="12">Thioredoxin domain-containing protein</fullName>
    </submittedName>
</protein>
<organism evidence="12 13">
    <name type="scientific">Chitinophaga eiseniae</name>
    <dbReference type="NCBI Taxonomy" id="634771"/>
    <lineage>
        <taxon>Bacteria</taxon>
        <taxon>Pseudomonadati</taxon>
        <taxon>Bacteroidota</taxon>
        <taxon>Chitinophagia</taxon>
        <taxon>Chitinophagales</taxon>
        <taxon>Chitinophagaceae</taxon>
        <taxon>Chitinophaga</taxon>
    </lineage>
</organism>
<keyword evidence="5 10" id="KW-1133">Transmembrane helix</keyword>
<dbReference type="InterPro" id="IPR036249">
    <property type="entry name" value="Thioredoxin-like_sf"/>
</dbReference>
<evidence type="ECO:0000256" key="2">
    <source>
        <dbReference type="ARBA" id="ARBA00006214"/>
    </source>
</evidence>
<evidence type="ECO:0000259" key="11">
    <source>
        <dbReference type="PROSITE" id="PS50990"/>
    </source>
</evidence>
<name>A0A847SPV2_9BACT</name>
<dbReference type="InterPro" id="IPR012932">
    <property type="entry name" value="VKOR"/>
</dbReference>
<evidence type="ECO:0000256" key="6">
    <source>
        <dbReference type="ARBA" id="ARBA00023002"/>
    </source>
</evidence>
<proteinExistence type="inferred from homology"/>
<dbReference type="GO" id="GO:0048038">
    <property type="term" value="F:quinone binding"/>
    <property type="evidence" value="ECO:0007669"/>
    <property type="project" value="UniProtKB-KW"/>
</dbReference>